<dbReference type="OrthoDB" id="270639at2759"/>
<dbReference type="EMBL" id="JABBWE010000013">
    <property type="protein sequence ID" value="KAG1798466.1"/>
    <property type="molecule type" value="Genomic_DNA"/>
</dbReference>
<reference evidence="3" key="1">
    <citation type="journal article" date="2020" name="New Phytol.">
        <title>Comparative genomics reveals dynamic genome evolution in host specialist ectomycorrhizal fungi.</title>
        <authorList>
            <person name="Lofgren L.A."/>
            <person name="Nguyen N.H."/>
            <person name="Vilgalys R."/>
            <person name="Ruytinx J."/>
            <person name="Liao H.L."/>
            <person name="Branco S."/>
            <person name="Kuo A."/>
            <person name="LaButti K."/>
            <person name="Lipzen A."/>
            <person name="Andreopoulos W."/>
            <person name="Pangilinan J."/>
            <person name="Riley R."/>
            <person name="Hundley H."/>
            <person name="Na H."/>
            <person name="Barry K."/>
            <person name="Grigoriev I.V."/>
            <person name="Stajich J.E."/>
            <person name="Kennedy P.G."/>
        </authorList>
    </citation>
    <scope>NUCLEOTIDE SEQUENCE</scope>
    <source>
        <strain evidence="3">S12</strain>
    </source>
</reference>
<gene>
    <name evidence="3" type="ORF">HD556DRAFT_1350672</name>
</gene>
<dbReference type="PANTHER" id="PTHR11075:SF54">
    <property type="entry name" value="LARGE RIBOSOMAL SUBUNIT PROTEIN ML62"/>
    <property type="match status" value="1"/>
</dbReference>
<dbReference type="AlphaFoldDB" id="A0A9P7DMG3"/>
<dbReference type="InterPro" id="IPR052104">
    <property type="entry name" value="Mito_Release_Factor_mL62"/>
</dbReference>
<dbReference type="GO" id="GO:0016150">
    <property type="term" value="F:translation release factor activity, codon nonspecific"/>
    <property type="evidence" value="ECO:0007669"/>
    <property type="project" value="TreeGrafter"/>
</dbReference>
<evidence type="ECO:0000313" key="4">
    <source>
        <dbReference type="Proteomes" id="UP000719766"/>
    </source>
</evidence>
<dbReference type="SUPFAM" id="SSF110916">
    <property type="entry name" value="Peptidyl-tRNA hydrolase domain-like"/>
    <property type="match status" value="1"/>
</dbReference>
<dbReference type="PROSITE" id="PS00745">
    <property type="entry name" value="RF_PROK_I"/>
    <property type="match status" value="1"/>
</dbReference>
<feature type="compositionally biased region" description="Basic and acidic residues" evidence="1">
    <location>
        <begin position="229"/>
        <end position="244"/>
    </location>
</feature>
<feature type="region of interest" description="Disordered" evidence="1">
    <location>
        <begin position="229"/>
        <end position="257"/>
    </location>
</feature>
<accession>A0A9P7DMG3</accession>
<dbReference type="GO" id="GO:0004045">
    <property type="term" value="F:peptidyl-tRNA hydrolase activity"/>
    <property type="evidence" value="ECO:0007669"/>
    <property type="project" value="TreeGrafter"/>
</dbReference>
<evidence type="ECO:0000259" key="2">
    <source>
        <dbReference type="PROSITE" id="PS00745"/>
    </source>
</evidence>
<evidence type="ECO:0000313" key="3">
    <source>
        <dbReference type="EMBL" id="KAG1798466.1"/>
    </source>
</evidence>
<feature type="domain" description="Prokaryotic-type class I peptide chain release factors" evidence="2">
    <location>
        <begin position="132"/>
        <end position="148"/>
    </location>
</feature>
<dbReference type="InterPro" id="IPR000352">
    <property type="entry name" value="Pep_chain_release_fac_I"/>
</dbReference>
<dbReference type="RefSeq" id="XP_041163152.1">
    <property type="nucleotide sequence ID" value="XM_041302357.1"/>
</dbReference>
<dbReference type="GO" id="GO:0005762">
    <property type="term" value="C:mitochondrial large ribosomal subunit"/>
    <property type="evidence" value="ECO:0007669"/>
    <property type="project" value="TreeGrafter"/>
</dbReference>
<dbReference type="GO" id="GO:0070126">
    <property type="term" value="P:mitochondrial translational termination"/>
    <property type="evidence" value="ECO:0007669"/>
    <property type="project" value="TreeGrafter"/>
</dbReference>
<protein>
    <recommendedName>
        <fullName evidence="2">Prokaryotic-type class I peptide chain release factors domain-containing protein</fullName>
    </recommendedName>
</protein>
<dbReference type="PANTHER" id="PTHR11075">
    <property type="entry name" value="PEPTIDE CHAIN RELEASE FACTOR"/>
    <property type="match status" value="1"/>
</dbReference>
<sequence length="257" mass="28983">MTFKLFTKGLGTSDNVMVYSDSLRSYDLCNVSIQFLLKPQWLALLTGTDERLFFHINVGSGILMISRITRESWCALTATWTRRCRLIHTLPIPPSTASLSCAEDQGRAKVWLRTFEDAKTVPKNLVELTFSRSSGPGGQNVNKVETKVSARCRVDAPWIPIWAHESLVKTPYYVKTTHSLLVSSSASRSQARNIDDSLSKMHAVVMHAAKDFITSEPSAEQRQRVANLEKAHANRRRSEKDKRSAVKKMRSNKGWSE</sequence>
<proteinExistence type="predicted"/>
<dbReference type="GeneID" id="64596121"/>
<name>A0A9P7DMG3_9AGAM</name>
<comment type="caution">
    <text evidence="3">The sequence shown here is derived from an EMBL/GenBank/DDBJ whole genome shotgun (WGS) entry which is preliminary data.</text>
</comment>
<dbReference type="Pfam" id="PF00472">
    <property type="entry name" value="RF-1"/>
    <property type="match status" value="1"/>
</dbReference>
<dbReference type="Proteomes" id="UP000719766">
    <property type="component" value="Unassembled WGS sequence"/>
</dbReference>
<keyword evidence="4" id="KW-1185">Reference proteome</keyword>
<evidence type="ECO:0000256" key="1">
    <source>
        <dbReference type="SAM" id="MobiDB-lite"/>
    </source>
</evidence>
<organism evidence="3 4">
    <name type="scientific">Suillus plorans</name>
    <dbReference type="NCBI Taxonomy" id="116603"/>
    <lineage>
        <taxon>Eukaryota</taxon>
        <taxon>Fungi</taxon>
        <taxon>Dikarya</taxon>
        <taxon>Basidiomycota</taxon>
        <taxon>Agaricomycotina</taxon>
        <taxon>Agaricomycetes</taxon>
        <taxon>Agaricomycetidae</taxon>
        <taxon>Boletales</taxon>
        <taxon>Suillineae</taxon>
        <taxon>Suillaceae</taxon>
        <taxon>Suillus</taxon>
    </lineage>
</organism>
<dbReference type="Gene3D" id="3.30.160.20">
    <property type="match status" value="1"/>
</dbReference>